<dbReference type="RefSeq" id="WP_178297653.1">
    <property type="nucleotide sequence ID" value="NZ_FRDH01000008.1"/>
</dbReference>
<feature type="region of interest" description="Disordered" evidence="1">
    <location>
        <begin position="29"/>
        <end position="51"/>
    </location>
</feature>
<evidence type="ECO:0000256" key="1">
    <source>
        <dbReference type="SAM" id="MobiDB-lite"/>
    </source>
</evidence>
<accession>A0A1M7SMJ2</accession>
<feature type="compositionally biased region" description="Basic residues" evidence="1">
    <location>
        <begin position="42"/>
        <end position="51"/>
    </location>
</feature>
<evidence type="ECO:0000313" key="2">
    <source>
        <dbReference type="EMBL" id="SHN59696.1"/>
    </source>
</evidence>
<evidence type="ECO:0000313" key="3">
    <source>
        <dbReference type="Proteomes" id="UP000184097"/>
    </source>
</evidence>
<sequence length="51" mass="5698">MRYQNTKTGFVFDSDAECHGEDLIAIESSPVIKQAEEEKPKKATKKATKKA</sequence>
<dbReference type="EMBL" id="FRDH01000008">
    <property type="protein sequence ID" value="SHN59696.1"/>
    <property type="molecule type" value="Genomic_DNA"/>
</dbReference>
<protein>
    <submittedName>
        <fullName evidence="2">Uncharacterized protein</fullName>
    </submittedName>
</protein>
<dbReference type="Proteomes" id="UP000184097">
    <property type="component" value="Unassembled WGS sequence"/>
</dbReference>
<proteinExistence type="predicted"/>
<name>A0A1M7SMJ2_9FIRM</name>
<organism evidence="2 3">
    <name type="scientific">Butyrivibrio hungatei DSM 14810</name>
    <dbReference type="NCBI Taxonomy" id="1121132"/>
    <lineage>
        <taxon>Bacteria</taxon>
        <taxon>Bacillati</taxon>
        <taxon>Bacillota</taxon>
        <taxon>Clostridia</taxon>
        <taxon>Lachnospirales</taxon>
        <taxon>Lachnospiraceae</taxon>
        <taxon>Butyrivibrio</taxon>
    </lineage>
</organism>
<dbReference type="AlphaFoldDB" id="A0A1M7SMJ2"/>
<reference evidence="2 3" key="1">
    <citation type="submission" date="2016-12" db="EMBL/GenBank/DDBJ databases">
        <authorList>
            <person name="Song W.-J."/>
            <person name="Kurnit D.M."/>
        </authorList>
    </citation>
    <scope>NUCLEOTIDE SEQUENCE [LARGE SCALE GENOMIC DNA]</scope>
    <source>
        <strain evidence="2 3">DSM 14810</strain>
    </source>
</reference>
<gene>
    <name evidence="2" type="ORF">SAMN02745247_02091</name>
</gene>